<protein>
    <submittedName>
        <fullName evidence="1">Uncharacterized protein</fullName>
    </submittedName>
</protein>
<dbReference type="Proteomes" id="UP000821865">
    <property type="component" value="Chromosome 8"/>
</dbReference>
<organism evidence="1 2">
    <name type="scientific">Dermacentor silvarum</name>
    <name type="common">Tick</name>
    <dbReference type="NCBI Taxonomy" id="543639"/>
    <lineage>
        <taxon>Eukaryota</taxon>
        <taxon>Metazoa</taxon>
        <taxon>Ecdysozoa</taxon>
        <taxon>Arthropoda</taxon>
        <taxon>Chelicerata</taxon>
        <taxon>Arachnida</taxon>
        <taxon>Acari</taxon>
        <taxon>Parasitiformes</taxon>
        <taxon>Ixodida</taxon>
        <taxon>Ixodoidea</taxon>
        <taxon>Ixodidae</taxon>
        <taxon>Rhipicephalinae</taxon>
        <taxon>Dermacentor</taxon>
    </lineage>
</organism>
<gene>
    <name evidence="1" type="ORF">HPB49_016151</name>
</gene>
<sequence>MRASRLALVLHVLAATSVAVARMSRKELYREILRQLAPKEATGPGLAWYDYEDVLAAPGGAEPSCVAAAVLAEDRRATCRPRKQLVPLPPGPPEVLRFPRLVELKRCEGACDHGGRHCWPTVKHSVNIKVVRVNVTEGKTQAQCAEEIMEEHAKCSCKCHVEKSHCSPNQVYVASECACLCPDFQKLHQCEDLGQTWDPLQCACTCMEGGQDCSTGYYFSKQQCRARTLKDFRGPDKAFSKD</sequence>
<evidence type="ECO:0000313" key="2">
    <source>
        <dbReference type="Proteomes" id="UP000821865"/>
    </source>
</evidence>
<reference evidence="1" key="1">
    <citation type="submission" date="2020-05" db="EMBL/GenBank/DDBJ databases">
        <title>Large-scale comparative analyses of tick genomes elucidate their genetic diversity and vector capacities.</title>
        <authorList>
            <person name="Jia N."/>
            <person name="Wang J."/>
            <person name="Shi W."/>
            <person name="Du L."/>
            <person name="Sun Y."/>
            <person name="Zhan W."/>
            <person name="Jiang J."/>
            <person name="Wang Q."/>
            <person name="Zhang B."/>
            <person name="Ji P."/>
            <person name="Sakyi L.B."/>
            <person name="Cui X."/>
            <person name="Yuan T."/>
            <person name="Jiang B."/>
            <person name="Yang W."/>
            <person name="Lam T.T.-Y."/>
            <person name="Chang Q."/>
            <person name="Ding S."/>
            <person name="Wang X."/>
            <person name="Zhu J."/>
            <person name="Ruan X."/>
            <person name="Zhao L."/>
            <person name="Wei J."/>
            <person name="Que T."/>
            <person name="Du C."/>
            <person name="Cheng J."/>
            <person name="Dai P."/>
            <person name="Han X."/>
            <person name="Huang E."/>
            <person name="Gao Y."/>
            <person name="Liu J."/>
            <person name="Shao H."/>
            <person name="Ye R."/>
            <person name="Li L."/>
            <person name="Wei W."/>
            <person name="Wang X."/>
            <person name="Wang C."/>
            <person name="Yang T."/>
            <person name="Huo Q."/>
            <person name="Li W."/>
            <person name="Guo W."/>
            <person name="Chen H."/>
            <person name="Zhou L."/>
            <person name="Ni X."/>
            <person name="Tian J."/>
            <person name="Zhou Y."/>
            <person name="Sheng Y."/>
            <person name="Liu T."/>
            <person name="Pan Y."/>
            <person name="Xia L."/>
            <person name="Li J."/>
            <person name="Zhao F."/>
            <person name="Cao W."/>
        </authorList>
    </citation>
    <scope>NUCLEOTIDE SEQUENCE</scope>
    <source>
        <strain evidence="1">Dsil-2018</strain>
    </source>
</reference>
<comment type="caution">
    <text evidence="1">The sequence shown here is derived from an EMBL/GenBank/DDBJ whole genome shotgun (WGS) entry which is preliminary data.</text>
</comment>
<proteinExistence type="predicted"/>
<name>A0ACB8CA68_DERSI</name>
<accession>A0ACB8CA68</accession>
<dbReference type="EMBL" id="CM023477">
    <property type="protein sequence ID" value="KAH7937797.1"/>
    <property type="molecule type" value="Genomic_DNA"/>
</dbReference>
<evidence type="ECO:0000313" key="1">
    <source>
        <dbReference type="EMBL" id="KAH7937797.1"/>
    </source>
</evidence>
<keyword evidence="2" id="KW-1185">Reference proteome</keyword>